<proteinExistence type="predicted"/>
<dbReference type="HOGENOM" id="CLU_3174287_0_0_6"/>
<dbReference type="KEGG" id="tni:TVNIR_0685"/>
<reference evidence="1" key="1">
    <citation type="submission" date="2015-12" db="EMBL/GenBank/DDBJ databases">
        <authorList>
            <person name="Tikhonova T.V."/>
            <person name="Pavlov A.R."/>
            <person name="Beletsky A.V."/>
            <person name="Mardanov A.V."/>
            <person name="Sorokin D.Y."/>
            <person name="Ravin N.V."/>
            <person name="Popov V.O."/>
        </authorList>
    </citation>
    <scope>NUCLEOTIDE SEQUENCE</scope>
    <source>
        <strain evidence="1">DSM 14787</strain>
    </source>
</reference>
<evidence type="ECO:0000313" key="1">
    <source>
        <dbReference type="EMBL" id="AGA32383.1"/>
    </source>
</evidence>
<protein>
    <submittedName>
        <fullName evidence="1">Uncharacterized protein</fullName>
    </submittedName>
</protein>
<gene>
    <name evidence="1" type="ordered locus">TVNIR_0685</name>
</gene>
<dbReference type="EMBL" id="CP003989">
    <property type="protein sequence ID" value="AGA32383.1"/>
    <property type="molecule type" value="Genomic_DNA"/>
</dbReference>
<dbReference type="Proteomes" id="UP000010809">
    <property type="component" value="Chromosome"/>
</dbReference>
<keyword evidence="2" id="KW-1185">Reference proteome</keyword>
<accession>L0DTP8</accession>
<organism evidence="1 2">
    <name type="scientific">Thioalkalivibrio nitratireducens (strain DSM 14787 / UNIQEM 213 / ALEN2)</name>
    <dbReference type="NCBI Taxonomy" id="1255043"/>
    <lineage>
        <taxon>Bacteria</taxon>
        <taxon>Pseudomonadati</taxon>
        <taxon>Pseudomonadota</taxon>
        <taxon>Gammaproteobacteria</taxon>
        <taxon>Chromatiales</taxon>
        <taxon>Ectothiorhodospiraceae</taxon>
        <taxon>Thioalkalivibrio</taxon>
    </lineage>
</organism>
<evidence type="ECO:0000313" key="2">
    <source>
        <dbReference type="Proteomes" id="UP000010809"/>
    </source>
</evidence>
<sequence>MNTDEHGFSINLILSVFIRVHPWLNVFVRVHPWLKTPVALEIRGARR</sequence>
<name>L0DTP8_THIND</name>
<dbReference type="PATRIC" id="fig|1255043.3.peg.692"/>
<dbReference type="STRING" id="1255043.TVNIR_0685"/>
<dbReference type="AlphaFoldDB" id="L0DTP8"/>